<evidence type="ECO:0000256" key="1">
    <source>
        <dbReference type="SAM" id="MobiDB-lite"/>
    </source>
</evidence>
<protein>
    <submittedName>
        <fullName evidence="2">Uncharacterized protein</fullName>
    </submittedName>
</protein>
<reference evidence="3" key="2">
    <citation type="submission" date="2015-01" db="EMBL/GenBank/DDBJ databases">
        <title>Evolutionary Origins and Diversification of the Mycorrhizal Mutualists.</title>
        <authorList>
            <consortium name="DOE Joint Genome Institute"/>
            <consortium name="Mycorrhizal Genomics Consortium"/>
            <person name="Kohler A."/>
            <person name="Kuo A."/>
            <person name="Nagy L.G."/>
            <person name="Floudas D."/>
            <person name="Copeland A."/>
            <person name="Barry K.W."/>
            <person name="Cichocki N."/>
            <person name="Veneault-Fourrey C."/>
            <person name="LaButti K."/>
            <person name="Lindquist E.A."/>
            <person name="Lipzen A."/>
            <person name="Lundell T."/>
            <person name="Morin E."/>
            <person name="Murat C."/>
            <person name="Riley R."/>
            <person name="Ohm R."/>
            <person name="Sun H."/>
            <person name="Tunlid A."/>
            <person name="Henrissat B."/>
            <person name="Grigoriev I.V."/>
            <person name="Hibbett D.S."/>
            <person name="Martin F."/>
        </authorList>
    </citation>
    <scope>NUCLEOTIDE SEQUENCE [LARGE SCALE GENOMIC DNA]</scope>
    <source>
        <strain evidence="3">MAFF 305830</strain>
    </source>
</reference>
<dbReference type="HOGENOM" id="CLU_1397123_0_0_1"/>
<evidence type="ECO:0000313" key="3">
    <source>
        <dbReference type="Proteomes" id="UP000054097"/>
    </source>
</evidence>
<organism evidence="2 3">
    <name type="scientific">Serendipita vermifera MAFF 305830</name>
    <dbReference type="NCBI Taxonomy" id="933852"/>
    <lineage>
        <taxon>Eukaryota</taxon>
        <taxon>Fungi</taxon>
        <taxon>Dikarya</taxon>
        <taxon>Basidiomycota</taxon>
        <taxon>Agaricomycotina</taxon>
        <taxon>Agaricomycetes</taxon>
        <taxon>Sebacinales</taxon>
        <taxon>Serendipitaceae</taxon>
        <taxon>Serendipita</taxon>
    </lineage>
</organism>
<dbReference type="EMBL" id="KN824357">
    <property type="protein sequence ID" value="KIM22360.1"/>
    <property type="molecule type" value="Genomic_DNA"/>
</dbReference>
<keyword evidence="3" id="KW-1185">Reference proteome</keyword>
<accession>A0A0C3ACG3</accession>
<feature type="compositionally biased region" description="Polar residues" evidence="1">
    <location>
        <begin position="156"/>
        <end position="165"/>
    </location>
</feature>
<dbReference type="AlphaFoldDB" id="A0A0C3ACG3"/>
<feature type="compositionally biased region" description="Basic and acidic residues" evidence="1">
    <location>
        <begin position="183"/>
        <end position="195"/>
    </location>
</feature>
<sequence>MNYRATKTPFSDHIHRCERAASLFHLLISYPHLREVPLRRPKHPNLEIDWVDLVDTPDATNRARGQKVILHLLVNVDRLVPQQRNSFQGPIPSTALPHMVVFGKPQSVDAILRETMSAAWTLTISYCADLGLQVSPKAERIRERLRQEVIQEGSRTTTRDLNVNTKGDAKGNSKVSDNYTVNRDLRRGDSQKTEY</sequence>
<gene>
    <name evidence="2" type="ORF">M408DRAFT_290662</name>
</gene>
<feature type="region of interest" description="Disordered" evidence="1">
    <location>
        <begin position="156"/>
        <end position="195"/>
    </location>
</feature>
<proteinExistence type="predicted"/>
<dbReference type="Proteomes" id="UP000054097">
    <property type="component" value="Unassembled WGS sequence"/>
</dbReference>
<name>A0A0C3ACG3_SERVB</name>
<reference evidence="2 3" key="1">
    <citation type="submission" date="2014-04" db="EMBL/GenBank/DDBJ databases">
        <authorList>
            <consortium name="DOE Joint Genome Institute"/>
            <person name="Kuo A."/>
            <person name="Zuccaro A."/>
            <person name="Kohler A."/>
            <person name="Nagy L.G."/>
            <person name="Floudas D."/>
            <person name="Copeland A."/>
            <person name="Barry K.W."/>
            <person name="Cichocki N."/>
            <person name="Veneault-Fourrey C."/>
            <person name="LaButti K."/>
            <person name="Lindquist E.A."/>
            <person name="Lipzen A."/>
            <person name="Lundell T."/>
            <person name="Morin E."/>
            <person name="Murat C."/>
            <person name="Sun H."/>
            <person name="Tunlid A."/>
            <person name="Henrissat B."/>
            <person name="Grigoriev I.V."/>
            <person name="Hibbett D.S."/>
            <person name="Martin F."/>
            <person name="Nordberg H.P."/>
            <person name="Cantor M.N."/>
            <person name="Hua S.X."/>
        </authorList>
    </citation>
    <scope>NUCLEOTIDE SEQUENCE [LARGE SCALE GENOMIC DNA]</scope>
    <source>
        <strain evidence="2 3">MAFF 305830</strain>
    </source>
</reference>
<evidence type="ECO:0000313" key="2">
    <source>
        <dbReference type="EMBL" id="KIM22360.1"/>
    </source>
</evidence>